<dbReference type="EMBL" id="BMIP01000003">
    <property type="protein sequence ID" value="GGD68370.1"/>
    <property type="molecule type" value="Genomic_DNA"/>
</dbReference>
<evidence type="ECO:0000313" key="9">
    <source>
        <dbReference type="Proteomes" id="UP000612349"/>
    </source>
</evidence>
<dbReference type="EC" id="1.3.3.3" evidence="4"/>
<reference evidence="8" key="1">
    <citation type="journal article" date="2014" name="Int. J. Syst. Evol. Microbiol.">
        <title>Complete genome sequence of Corynebacterium casei LMG S-19264T (=DSM 44701T), isolated from a smear-ripened cheese.</title>
        <authorList>
            <consortium name="US DOE Joint Genome Institute (JGI-PGF)"/>
            <person name="Walter F."/>
            <person name="Albersmeier A."/>
            <person name="Kalinowski J."/>
            <person name="Ruckert C."/>
        </authorList>
    </citation>
    <scope>NUCLEOTIDE SEQUENCE</scope>
    <source>
        <strain evidence="8">CGMCC 1.15360</strain>
    </source>
</reference>
<keyword evidence="7" id="KW-0627">Porphyrin biosynthesis</keyword>
<dbReference type="GO" id="GO:0005737">
    <property type="term" value="C:cytoplasm"/>
    <property type="evidence" value="ECO:0007669"/>
    <property type="project" value="TreeGrafter"/>
</dbReference>
<dbReference type="PANTHER" id="PTHR10755:SF0">
    <property type="entry name" value="OXYGEN-DEPENDENT COPROPORPHYRINOGEN-III OXIDASE, MITOCHONDRIAL"/>
    <property type="match status" value="1"/>
</dbReference>
<dbReference type="Proteomes" id="UP000612349">
    <property type="component" value="Unassembled WGS sequence"/>
</dbReference>
<dbReference type="Gene3D" id="3.40.1500.10">
    <property type="entry name" value="Coproporphyrinogen III oxidase, aerobic"/>
    <property type="match status" value="1"/>
</dbReference>
<accession>A0A917DUH2</accession>
<dbReference type="Pfam" id="PF01218">
    <property type="entry name" value="Coprogen_oxidas"/>
    <property type="match status" value="1"/>
</dbReference>
<dbReference type="OrthoDB" id="9777553at2"/>
<protein>
    <recommendedName>
        <fullName evidence="4">coproporphyrinogen oxidase</fullName>
        <ecNumber evidence="4">1.3.3.3</ecNumber>
    </recommendedName>
</protein>
<keyword evidence="9" id="KW-1185">Reference proteome</keyword>
<keyword evidence="5" id="KW-0560">Oxidoreductase</keyword>
<evidence type="ECO:0000256" key="7">
    <source>
        <dbReference type="ARBA" id="ARBA00023244"/>
    </source>
</evidence>
<evidence type="ECO:0000256" key="1">
    <source>
        <dbReference type="ARBA" id="ARBA00005168"/>
    </source>
</evidence>
<dbReference type="GO" id="GO:0004109">
    <property type="term" value="F:coproporphyrinogen oxidase activity"/>
    <property type="evidence" value="ECO:0007669"/>
    <property type="project" value="UniProtKB-EC"/>
</dbReference>
<dbReference type="InterPro" id="IPR036406">
    <property type="entry name" value="Coprogen_oxidase_aer_sf"/>
</dbReference>
<organism evidence="8 9">
    <name type="scientific">Croceicoccus mobilis</name>
    <dbReference type="NCBI Taxonomy" id="1703339"/>
    <lineage>
        <taxon>Bacteria</taxon>
        <taxon>Pseudomonadati</taxon>
        <taxon>Pseudomonadota</taxon>
        <taxon>Alphaproteobacteria</taxon>
        <taxon>Sphingomonadales</taxon>
        <taxon>Erythrobacteraceae</taxon>
        <taxon>Croceicoccus</taxon>
    </lineage>
</organism>
<comment type="similarity">
    <text evidence="2">Belongs to the aerobic coproporphyrinogen-III oxidase family.</text>
</comment>
<dbReference type="InterPro" id="IPR001260">
    <property type="entry name" value="Coprogen_oxidase_aer"/>
</dbReference>
<evidence type="ECO:0000256" key="5">
    <source>
        <dbReference type="ARBA" id="ARBA00023002"/>
    </source>
</evidence>
<comment type="caution">
    <text evidence="8">The sequence shown here is derived from an EMBL/GenBank/DDBJ whole genome shotgun (WGS) entry which is preliminary data.</text>
</comment>
<dbReference type="SUPFAM" id="SSF102886">
    <property type="entry name" value="Coproporphyrinogen III oxidase"/>
    <property type="match status" value="1"/>
</dbReference>
<sequence>MNEWTKETSEARNWFETLRDRICAEFEAIEREAGSDASFEYTPWSREEEGNDNPGGGTRGLMKGKVFEKVGVNVSTVHGRFAPQFAASINGASEEHPEFTATGISLVAHMANPHVPAVHMNTRFLTTQKSWFGGGADLNPPIPYDEDTAEFHAAMKAACDPHGADYYERYKEWADDYFFIPHRSVHRGVGGIFYDHLECGDRAGFDANFAFTRAVGEAFLSSFPRIVRRRMNSEWSAEDRQRMLEWRGRYAEFNLVYDRGTLFGLKTGGNIDAILMSLPPEAAWS</sequence>
<dbReference type="RefSeq" id="WP_066771364.1">
    <property type="nucleotide sequence ID" value="NZ_BMIP01000003.1"/>
</dbReference>
<dbReference type="PRINTS" id="PR00073">
    <property type="entry name" value="COPRGNOXDASE"/>
</dbReference>
<evidence type="ECO:0000256" key="3">
    <source>
        <dbReference type="ARBA" id="ARBA00011738"/>
    </source>
</evidence>
<reference evidence="8" key="2">
    <citation type="submission" date="2020-09" db="EMBL/GenBank/DDBJ databases">
        <authorList>
            <person name="Sun Q."/>
            <person name="Zhou Y."/>
        </authorList>
    </citation>
    <scope>NUCLEOTIDE SEQUENCE</scope>
    <source>
        <strain evidence="8">CGMCC 1.15360</strain>
    </source>
</reference>
<dbReference type="NCBIfam" id="NF003727">
    <property type="entry name" value="PRK05330.1"/>
    <property type="match status" value="1"/>
</dbReference>
<name>A0A917DUH2_9SPHN</name>
<evidence type="ECO:0000256" key="2">
    <source>
        <dbReference type="ARBA" id="ARBA00010644"/>
    </source>
</evidence>
<dbReference type="PANTHER" id="PTHR10755">
    <property type="entry name" value="COPROPORPHYRINOGEN III OXIDASE, MITOCHONDRIAL"/>
    <property type="match status" value="1"/>
</dbReference>
<gene>
    <name evidence="8" type="primary">hemF</name>
    <name evidence="8" type="ORF">GCM10010990_17340</name>
</gene>
<keyword evidence="6" id="KW-0350">Heme biosynthesis</keyword>
<proteinExistence type="inferred from homology"/>
<comment type="subunit">
    <text evidence="3">Homodimer.</text>
</comment>
<evidence type="ECO:0000256" key="6">
    <source>
        <dbReference type="ARBA" id="ARBA00023133"/>
    </source>
</evidence>
<evidence type="ECO:0000256" key="4">
    <source>
        <dbReference type="ARBA" id="ARBA00012869"/>
    </source>
</evidence>
<comment type="pathway">
    <text evidence="1">Porphyrin-containing compound metabolism; protoporphyrin-IX biosynthesis; protoporphyrinogen-IX from coproporphyrinogen-III (O2 route): step 1/1.</text>
</comment>
<dbReference type="PIRSF" id="PIRSF000166">
    <property type="entry name" value="Coproporphyri_ox"/>
    <property type="match status" value="1"/>
</dbReference>
<dbReference type="GO" id="GO:0006782">
    <property type="term" value="P:protoporphyrinogen IX biosynthetic process"/>
    <property type="evidence" value="ECO:0007669"/>
    <property type="project" value="TreeGrafter"/>
</dbReference>
<evidence type="ECO:0000313" key="8">
    <source>
        <dbReference type="EMBL" id="GGD68370.1"/>
    </source>
</evidence>
<dbReference type="AlphaFoldDB" id="A0A917DUH2"/>